<gene>
    <name evidence="2" type="ORF">ALP44_02571</name>
</gene>
<evidence type="ECO:0000313" key="2">
    <source>
        <dbReference type="EMBL" id="RMT60849.1"/>
    </source>
</evidence>
<dbReference type="EMBL" id="RBTL01000287">
    <property type="protein sequence ID" value="RMT60849.1"/>
    <property type="molecule type" value="Genomic_DNA"/>
</dbReference>
<evidence type="ECO:0000313" key="3">
    <source>
        <dbReference type="Proteomes" id="UP000282636"/>
    </source>
</evidence>
<feature type="non-terminal residue" evidence="2">
    <location>
        <position position="1"/>
    </location>
</feature>
<proteinExistence type="predicted"/>
<accession>A0A3M5ML56</accession>
<evidence type="ECO:0000256" key="1">
    <source>
        <dbReference type="SAM" id="Phobius"/>
    </source>
</evidence>
<keyword evidence="1" id="KW-0812">Transmembrane</keyword>
<protein>
    <submittedName>
        <fullName evidence="2">Uncharacterized protein</fullName>
    </submittedName>
</protein>
<feature type="transmembrane region" description="Helical" evidence="1">
    <location>
        <begin position="6"/>
        <end position="25"/>
    </location>
</feature>
<keyword evidence="1" id="KW-0472">Membrane</keyword>
<comment type="caution">
    <text evidence="2">The sequence shown here is derived from an EMBL/GenBank/DDBJ whole genome shotgun (WGS) entry which is preliminary data.</text>
</comment>
<dbReference type="AlphaFoldDB" id="A0A3M5ML56"/>
<dbReference type="Proteomes" id="UP000282636">
    <property type="component" value="Unassembled WGS sequence"/>
</dbReference>
<organism evidence="2 3">
    <name type="scientific">Pseudomonas syringae pv. theae</name>
    <dbReference type="NCBI Taxonomy" id="103985"/>
    <lineage>
        <taxon>Bacteria</taxon>
        <taxon>Pseudomonadati</taxon>
        <taxon>Pseudomonadota</taxon>
        <taxon>Gammaproteobacteria</taxon>
        <taxon>Pseudomonadales</taxon>
        <taxon>Pseudomonadaceae</taxon>
        <taxon>Pseudomonas</taxon>
        <taxon>Pseudomonas syringae</taxon>
    </lineage>
</organism>
<name>A0A3M5ML56_PSESX</name>
<keyword evidence="1" id="KW-1133">Transmembrane helix</keyword>
<reference evidence="2 3" key="1">
    <citation type="submission" date="2018-08" db="EMBL/GenBank/DDBJ databases">
        <title>Recombination of ecologically and evolutionarily significant loci maintains genetic cohesion in the Pseudomonas syringae species complex.</title>
        <authorList>
            <person name="Dillon M."/>
            <person name="Thakur S."/>
            <person name="Almeida R.N.D."/>
            <person name="Weir B.S."/>
            <person name="Guttman D.S."/>
        </authorList>
    </citation>
    <scope>NUCLEOTIDE SEQUENCE [LARGE SCALE GENOMIC DNA]</scope>
    <source>
        <strain evidence="2 3">ICMP 3934</strain>
    </source>
</reference>
<sequence length="114" mass="12333">FQTGLETGGAFCPMILVSLVILLGLPGKFTGLFHDFPVQDQVDADNMIEPCVEIDTAVCVYRLVRSHLYHAVYLPYGAMNSAISRQPSERMPLAGQARTGIRGPVGLNEVPVSS</sequence>